<evidence type="ECO:0008006" key="3">
    <source>
        <dbReference type="Google" id="ProtNLM"/>
    </source>
</evidence>
<evidence type="ECO:0000313" key="1">
    <source>
        <dbReference type="EMBL" id="VVE83842.1"/>
    </source>
</evidence>
<protein>
    <recommendedName>
        <fullName evidence="3">Abi-like protein</fullName>
    </recommendedName>
</protein>
<name>A0A5E5BFH0_9BURK</name>
<accession>A0A5E5BFH0</accession>
<sequence>MEWSELEGRFSSPRLRRYTIAYKGDTARAATAYPHNLQLAEALLASLNVLEIALRNSVHVRLTQTYEDPAWWSTDRWITNGNLDRQTERVAKARSDLQRRGEAQTPDKVVAELNFGFWTSLFNAKFQESLWGPLRHAFPKCPKKIRKRDTISRALAQVRSLRNRAFHHEPLLWLGPSVEEQYMTGMEVIGWLNPKLRDRLKPMDRFPQTWQRWKRAQAEFGL</sequence>
<proteinExistence type="predicted"/>
<dbReference type="Proteomes" id="UP000335538">
    <property type="component" value="Unassembled WGS sequence"/>
</dbReference>
<reference evidence="1 2" key="1">
    <citation type="submission" date="2019-08" db="EMBL/GenBank/DDBJ databases">
        <authorList>
            <person name="Peeters C."/>
        </authorList>
    </citation>
    <scope>NUCLEOTIDE SEQUENCE [LARGE SCALE GENOMIC DNA]</scope>
    <source>
        <strain evidence="1 2">LMG 31121</strain>
    </source>
</reference>
<dbReference type="EMBL" id="CABPSR010000015">
    <property type="protein sequence ID" value="VVE83842.1"/>
    <property type="molecule type" value="Genomic_DNA"/>
</dbReference>
<gene>
    <name evidence="1" type="ORF">PSP31121_04484</name>
</gene>
<dbReference type="RefSeq" id="WP_150810791.1">
    <property type="nucleotide sequence ID" value="NZ_CABPSR010000015.1"/>
</dbReference>
<dbReference type="AlphaFoldDB" id="A0A5E5BFH0"/>
<evidence type="ECO:0000313" key="2">
    <source>
        <dbReference type="Proteomes" id="UP000335538"/>
    </source>
</evidence>
<organism evidence="1 2">
    <name type="scientific">Pandoraea sputorum</name>
    <dbReference type="NCBI Taxonomy" id="93222"/>
    <lineage>
        <taxon>Bacteria</taxon>
        <taxon>Pseudomonadati</taxon>
        <taxon>Pseudomonadota</taxon>
        <taxon>Betaproteobacteria</taxon>
        <taxon>Burkholderiales</taxon>
        <taxon>Burkholderiaceae</taxon>
        <taxon>Pandoraea</taxon>
    </lineage>
</organism>